<gene>
    <name evidence="2" type="ORF">FGO68_gene11308</name>
</gene>
<sequence>MPPQRVVASDQKDHADLQFEGRAQNEGARQPTITFEAPSSNLQDLVDQMFGVTLDIPPTQEVPNPISQIPPRHSLLTSTPIQQPRTNPFLTREQQLANATNPFYTSTVASGDRKVHIPSSAGVNKTKMLGVTKSIARNPYKEQISQKLSSIDLIAPKTLDFKNYFQKKQFKIQQAFMKPEQTASFIDLQQIYESDEVQQMLVLSSEHQQHRQIIQVARNAQQRSVNPFENPFAEHNVSTAGCSEEEIMRRRRIPESFRRQVREQSVEDTQEYGYSQEMDLVEGDYYPMHPQGSYQEYGLQYDSQQTNSYPY</sequence>
<dbReference type="OrthoDB" id="10692512at2759"/>
<dbReference type="Proteomes" id="UP000785679">
    <property type="component" value="Unassembled WGS sequence"/>
</dbReference>
<feature type="compositionally biased region" description="Polar residues" evidence="1">
    <location>
        <begin position="301"/>
        <end position="311"/>
    </location>
</feature>
<evidence type="ECO:0000256" key="1">
    <source>
        <dbReference type="SAM" id="MobiDB-lite"/>
    </source>
</evidence>
<reference evidence="2" key="1">
    <citation type="submission" date="2019-06" db="EMBL/GenBank/DDBJ databases">
        <authorList>
            <person name="Zheng W."/>
        </authorList>
    </citation>
    <scope>NUCLEOTIDE SEQUENCE</scope>
    <source>
        <strain evidence="2">QDHG01</strain>
    </source>
</reference>
<proteinExistence type="predicted"/>
<keyword evidence="3" id="KW-1185">Reference proteome</keyword>
<organism evidence="2 3">
    <name type="scientific">Halteria grandinella</name>
    <dbReference type="NCBI Taxonomy" id="5974"/>
    <lineage>
        <taxon>Eukaryota</taxon>
        <taxon>Sar</taxon>
        <taxon>Alveolata</taxon>
        <taxon>Ciliophora</taxon>
        <taxon>Intramacronucleata</taxon>
        <taxon>Spirotrichea</taxon>
        <taxon>Stichotrichia</taxon>
        <taxon>Sporadotrichida</taxon>
        <taxon>Halteriidae</taxon>
        <taxon>Halteria</taxon>
    </lineage>
</organism>
<name>A0A8J8T465_HALGN</name>
<dbReference type="EMBL" id="RRYP01006886">
    <property type="protein sequence ID" value="TNV80901.1"/>
    <property type="molecule type" value="Genomic_DNA"/>
</dbReference>
<dbReference type="AlphaFoldDB" id="A0A8J8T465"/>
<protein>
    <submittedName>
        <fullName evidence="2">Uncharacterized protein</fullName>
    </submittedName>
</protein>
<comment type="caution">
    <text evidence="2">The sequence shown here is derived from an EMBL/GenBank/DDBJ whole genome shotgun (WGS) entry which is preliminary data.</text>
</comment>
<feature type="region of interest" description="Disordered" evidence="1">
    <location>
        <begin position="289"/>
        <end position="311"/>
    </location>
</feature>
<evidence type="ECO:0000313" key="3">
    <source>
        <dbReference type="Proteomes" id="UP000785679"/>
    </source>
</evidence>
<accession>A0A8J8T465</accession>
<evidence type="ECO:0000313" key="2">
    <source>
        <dbReference type="EMBL" id="TNV80901.1"/>
    </source>
</evidence>